<dbReference type="CDD" id="cd07597">
    <property type="entry name" value="BAR_SNX8"/>
    <property type="match status" value="1"/>
</dbReference>
<feature type="non-terminal residue" evidence="12">
    <location>
        <position position="1"/>
    </location>
</feature>
<dbReference type="InterPro" id="IPR035704">
    <property type="entry name" value="SNX8/Mvp1_PX"/>
</dbReference>
<reference evidence="13" key="1">
    <citation type="journal article" date="2018" name="Nat. Microbiol.">
        <title>Leveraging single-cell genomics to expand the fungal tree of life.</title>
        <authorList>
            <person name="Ahrendt S.R."/>
            <person name="Quandt C.A."/>
            <person name="Ciobanu D."/>
            <person name="Clum A."/>
            <person name="Salamov A."/>
            <person name="Andreopoulos B."/>
            <person name="Cheng J.F."/>
            <person name="Woyke T."/>
            <person name="Pelin A."/>
            <person name="Henrissat B."/>
            <person name="Reynolds N.K."/>
            <person name="Benny G.L."/>
            <person name="Smith M.E."/>
            <person name="James T.Y."/>
            <person name="Grigoriev I.V."/>
        </authorList>
    </citation>
    <scope>NUCLEOTIDE SEQUENCE [LARGE SCALE GENOMIC DNA]</scope>
    <source>
        <strain evidence="13">Baker2002</strain>
    </source>
</reference>
<comment type="similarity">
    <text evidence="3">Belongs to the sorting nexin family.</text>
</comment>
<evidence type="ECO:0000256" key="10">
    <source>
        <dbReference type="SAM" id="Coils"/>
    </source>
</evidence>
<dbReference type="GO" id="GO:0006623">
    <property type="term" value="P:protein targeting to vacuole"/>
    <property type="evidence" value="ECO:0007669"/>
    <property type="project" value="TreeGrafter"/>
</dbReference>
<evidence type="ECO:0000259" key="11">
    <source>
        <dbReference type="PROSITE" id="PS50195"/>
    </source>
</evidence>
<dbReference type="OrthoDB" id="10064318at2759"/>
<evidence type="ECO:0000256" key="8">
    <source>
        <dbReference type="ARBA" id="ARBA00023136"/>
    </source>
</evidence>
<feature type="non-terminal residue" evidence="12">
    <location>
        <position position="588"/>
    </location>
</feature>
<dbReference type="GO" id="GO:0005768">
    <property type="term" value="C:endosome"/>
    <property type="evidence" value="ECO:0007669"/>
    <property type="project" value="TreeGrafter"/>
</dbReference>
<dbReference type="PROSITE" id="PS50195">
    <property type="entry name" value="PX"/>
    <property type="match status" value="1"/>
</dbReference>
<dbReference type="InterPro" id="IPR036871">
    <property type="entry name" value="PX_dom_sf"/>
</dbReference>
<dbReference type="PANTHER" id="PTHR47554">
    <property type="entry name" value="SORTING NEXIN MVP1"/>
    <property type="match status" value="1"/>
</dbReference>
<sequence length="588" mass="67030">SVPPQYKTLYERLKTKVASVPEFEAVVLTPLVDSHALTSAQACQIVDCMYDHDLLPPRAENNFYQILGLVALELESPGAGEYAALQFRLSAGLPPLPEQYFQYLSDPVDRALDRLEERLGAQVPPLASLLDSGSGVVSEWPSAPTGDPLMGDPLMGDPDVSVGEIAGAKDENSVRKYVAQLRDGFVPLVGANDRIAIREVPEKEGLLFKHINYAITHELRLGTDVPAGPRKVIRRYSDFVWLLEFLLKKYTLRVIPGLPPKKFSVGASPDSQFLQRRRRGLHRFLNQLIKHPVFVKEPIVATFLTVPTDLASWRRQAKIDDALEFTGQKILITFINTMWPAVGEEFLQNWRAAEEKVPRMIEVWSRIVVLVERHEKRQKQVAHDNSRFFELLLHFTQHSDAVYPCEKPETRVLSALNHEDAQAIGESLASVSAFFGKMAGVLVDESFVFNTTVLEKFKNYLDYLQSLQELFARAKRLLVNTIAQLQLRIQESERRYEQLAQNDTDIKGAELMRLRQAIVNDKQEMFKQLNKNWLIKQCCMEEFVMFQETQFLVAEAWADWCRGRSQYLQKYYELCDGVSEKVASEMPL</sequence>
<feature type="coiled-coil region" evidence="10">
    <location>
        <begin position="475"/>
        <end position="502"/>
    </location>
</feature>
<dbReference type="PANTHER" id="PTHR47554:SF1">
    <property type="entry name" value="SORTING NEXIN MVP1"/>
    <property type="match status" value="1"/>
</dbReference>
<evidence type="ECO:0000256" key="7">
    <source>
        <dbReference type="ARBA" id="ARBA00022927"/>
    </source>
</evidence>
<dbReference type="AlphaFoldDB" id="A0A4P9ZEX8"/>
<feature type="domain" description="PX" evidence="11">
    <location>
        <begin position="191"/>
        <end position="310"/>
    </location>
</feature>
<dbReference type="GO" id="GO:0016020">
    <property type="term" value="C:membrane"/>
    <property type="evidence" value="ECO:0007669"/>
    <property type="project" value="UniProtKB-SubCell"/>
</dbReference>
<dbReference type="SMART" id="SM00312">
    <property type="entry name" value="PX"/>
    <property type="match status" value="1"/>
</dbReference>
<dbReference type="GO" id="GO:0042147">
    <property type="term" value="P:retrograde transport, endosome to Golgi"/>
    <property type="evidence" value="ECO:0007669"/>
    <property type="project" value="InterPro"/>
</dbReference>
<evidence type="ECO:0000256" key="9">
    <source>
        <dbReference type="ARBA" id="ARBA00072009"/>
    </source>
</evidence>
<evidence type="ECO:0000313" key="13">
    <source>
        <dbReference type="Proteomes" id="UP000268321"/>
    </source>
</evidence>
<proteinExistence type="inferred from homology"/>
<protein>
    <recommendedName>
        <fullName evidence="4">Sorting nexin MVP1</fullName>
    </recommendedName>
    <alternativeName>
        <fullName evidence="9">Sorting nexin mvp1</fullName>
    </alternativeName>
</protein>
<keyword evidence="8" id="KW-0472">Membrane</keyword>
<gene>
    <name evidence="12" type="ORF">METBISCDRAFT_344</name>
</gene>
<dbReference type="EMBL" id="ML004440">
    <property type="protein sequence ID" value="RKP31515.1"/>
    <property type="molecule type" value="Genomic_DNA"/>
</dbReference>
<evidence type="ECO:0000313" key="12">
    <source>
        <dbReference type="EMBL" id="RKP31515.1"/>
    </source>
</evidence>
<evidence type="ECO:0000256" key="2">
    <source>
        <dbReference type="ARBA" id="ARBA00004496"/>
    </source>
</evidence>
<dbReference type="InterPro" id="IPR045734">
    <property type="entry name" value="Snx8_BAR_dom"/>
</dbReference>
<keyword evidence="7" id="KW-0653">Protein transport</keyword>
<dbReference type="Pfam" id="PF00787">
    <property type="entry name" value="PX"/>
    <property type="match status" value="1"/>
</dbReference>
<dbReference type="Gene3D" id="3.30.1520.10">
    <property type="entry name" value="Phox-like domain"/>
    <property type="match status" value="1"/>
</dbReference>
<keyword evidence="5" id="KW-0813">Transport</keyword>
<dbReference type="InterPro" id="IPR028662">
    <property type="entry name" value="SNX8/Mvp1"/>
</dbReference>
<dbReference type="Pfam" id="PF19566">
    <property type="entry name" value="Snx8_BAR_dom"/>
    <property type="match status" value="1"/>
</dbReference>
<comment type="subcellular location">
    <subcellularLocation>
        <location evidence="2">Cytoplasm</location>
    </subcellularLocation>
    <subcellularLocation>
        <location evidence="1">Membrane</location>
        <topology evidence="1">Peripheral membrane protein</topology>
        <orientation evidence="1">Cytoplasmic side</orientation>
    </subcellularLocation>
</comment>
<keyword evidence="6" id="KW-0963">Cytoplasm</keyword>
<dbReference type="GO" id="GO:0032266">
    <property type="term" value="F:phosphatidylinositol-3-phosphate binding"/>
    <property type="evidence" value="ECO:0007669"/>
    <property type="project" value="TreeGrafter"/>
</dbReference>
<dbReference type="CDD" id="cd06866">
    <property type="entry name" value="PX_SNX8_Mvp1p_like"/>
    <property type="match status" value="1"/>
</dbReference>
<dbReference type="GO" id="GO:0005829">
    <property type="term" value="C:cytosol"/>
    <property type="evidence" value="ECO:0007669"/>
    <property type="project" value="GOC"/>
</dbReference>
<evidence type="ECO:0000256" key="5">
    <source>
        <dbReference type="ARBA" id="ARBA00022448"/>
    </source>
</evidence>
<evidence type="ECO:0000256" key="3">
    <source>
        <dbReference type="ARBA" id="ARBA00010883"/>
    </source>
</evidence>
<accession>A0A4P9ZEX8</accession>
<keyword evidence="13" id="KW-1185">Reference proteome</keyword>
<organism evidence="12 13">
    <name type="scientific">Metschnikowia bicuspidata</name>
    <dbReference type="NCBI Taxonomy" id="27322"/>
    <lineage>
        <taxon>Eukaryota</taxon>
        <taxon>Fungi</taxon>
        <taxon>Dikarya</taxon>
        <taxon>Ascomycota</taxon>
        <taxon>Saccharomycotina</taxon>
        <taxon>Pichiomycetes</taxon>
        <taxon>Metschnikowiaceae</taxon>
        <taxon>Metschnikowia</taxon>
    </lineage>
</organism>
<dbReference type="FunFam" id="3.30.1520.10:FF:000042">
    <property type="entry name" value="Sorting nexin mvp1"/>
    <property type="match status" value="1"/>
</dbReference>
<name>A0A4P9ZEX8_9ASCO</name>
<evidence type="ECO:0000256" key="1">
    <source>
        <dbReference type="ARBA" id="ARBA00004287"/>
    </source>
</evidence>
<evidence type="ECO:0000256" key="6">
    <source>
        <dbReference type="ARBA" id="ARBA00022490"/>
    </source>
</evidence>
<dbReference type="SUPFAM" id="SSF64268">
    <property type="entry name" value="PX domain"/>
    <property type="match status" value="1"/>
</dbReference>
<keyword evidence="10" id="KW-0175">Coiled coil</keyword>
<dbReference type="InterPro" id="IPR001683">
    <property type="entry name" value="PX_dom"/>
</dbReference>
<evidence type="ECO:0000256" key="4">
    <source>
        <dbReference type="ARBA" id="ARBA00014268"/>
    </source>
</evidence>
<dbReference type="Proteomes" id="UP000268321">
    <property type="component" value="Unassembled WGS sequence"/>
</dbReference>